<keyword evidence="2 7" id="KW-0812">Transmembrane</keyword>
<evidence type="ECO:0000256" key="2">
    <source>
        <dbReference type="ARBA" id="ARBA00022692"/>
    </source>
</evidence>
<evidence type="ECO:0000256" key="6">
    <source>
        <dbReference type="SAM" id="MobiDB-lite"/>
    </source>
</evidence>
<evidence type="ECO:0000313" key="8">
    <source>
        <dbReference type="EMBL" id="KAF4696300.1"/>
    </source>
</evidence>
<accession>A0A7J6PL42</accession>
<keyword evidence="4 7" id="KW-1133">Transmembrane helix</keyword>
<sequence length="284" mass="32461">MPTQVLVSISDEVRYFLNSQPAALRKVYRHRDSIDLDDLCKMVEDHNERVNHDKRISFVLADVMKNCKVVARLNNDEEMLSKLTPLERMRAEAAERKYQRSIGADLKGASRLNFVAAAHRREGVSTVAEEVKGVSENISTALHFIMAFLGSFAFGYYFIKIFREYMDPTYRYLFGGFCCVLTLFVEALLFIVRDQKADLIAKNARMKARERARAEAAEMRRYKEKLEEETRKAESEPDELEDVPAVTAIEDSKAVEEVEDDEGSTLRKRPVVVTDKSSAVEAED</sequence>
<dbReference type="PANTHER" id="PTHR31394:SF1">
    <property type="entry name" value="TRANSMEMBRANE PROTEIN 199"/>
    <property type="match status" value="1"/>
</dbReference>
<comment type="subcellular location">
    <subcellularLocation>
        <location evidence="1">Endoplasmic reticulum membrane</location>
        <topology evidence="1">Multi-pass membrane protein</topology>
    </subcellularLocation>
</comment>
<keyword evidence="5 7" id="KW-0472">Membrane</keyword>
<dbReference type="InterPro" id="IPR021013">
    <property type="entry name" value="ATPase_Vma12"/>
</dbReference>
<evidence type="ECO:0000313" key="9">
    <source>
        <dbReference type="Proteomes" id="UP000541610"/>
    </source>
</evidence>
<gene>
    <name evidence="8" type="ORF">FOZ60_001422</name>
</gene>
<dbReference type="GO" id="GO:0005789">
    <property type="term" value="C:endoplasmic reticulum membrane"/>
    <property type="evidence" value="ECO:0007669"/>
    <property type="project" value="UniProtKB-SubCell"/>
</dbReference>
<feature type="compositionally biased region" description="Basic and acidic residues" evidence="6">
    <location>
        <begin position="223"/>
        <end position="235"/>
    </location>
</feature>
<feature type="transmembrane region" description="Helical" evidence="7">
    <location>
        <begin position="141"/>
        <end position="159"/>
    </location>
</feature>
<organism evidence="8 9">
    <name type="scientific">Perkinsus olseni</name>
    <name type="common">Perkinsus atlanticus</name>
    <dbReference type="NCBI Taxonomy" id="32597"/>
    <lineage>
        <taxon>Eukaryota</taxon>
        <taxon>Sar</taxon>
        <taxon>Alveolata</taxon>
        <taxon>Perkinsozoa</taxon>
        <taxon>Perkinsea</taxon>
        <taxon>Perkinsida</taxon>
        <taxon>Perkinsidae</taxon>
        <taxon>Perkinsus</taxon>
    </lineage>
</organism>
<protein>
    <submittedName>
        <fullName evidence="8">Uncharacterized protein</fullName>
    </submittedName>
</protein>
<dbReference type="GO" id="GO:0070072">
    <property type="term" value="P:vacuolar proton-transporting V-type ATPase complex assembly"/>
    <property type="evidence" value="ECO:0007669"/>
    <property type="project" value="InterPro"/>
</dbReference>
<name>A0A7J6PL42_PEROL</name>
<evidence type="ECO:0000256" key="4">
    <source>
        <dbReference type="ARBA" id="ARBA00022989"/>
    </source>
</evidence>
<feature type="region of interest" description="Disordered" evidence="6">
    <location>
        <begin position="223"/>
        <end position="284"/>
    </location>
</feature>
<dbReference type="Proteomes" id="UP000541610">
    <property type="component" value="Unassembled WGS sequence"/>
</dbReference>
<dbReference type="PANTHER" id="PTHR31394">
    <property type="entry name" value="TRANSMEMBRANE PROTEIN 199"/>
    <property type="match status" value="1"/>
</dbReference>
<feature type="transmembrane region" description="Helical" evidence="7">
    <location>
        <begin position="171"/>
        <end position="192"/>
    </location>
</feature>
<keyword evidence="3" id="KW-0256">Endoplasmic reticulum</keyword>
<dbReference type="OrthoDB" id="443277at2759"/>
<evidence type="ECO:0000256" key="5">
    <source>
        <dbReference type="ARBA" id="ARBA00023136"/>
    </source>
</evidence>
<dbReference type="Pfam" id="PF11712">
    <property type="entry name" value="Vma12"/>
    <property type="match status" value="1"/>
</dbReference>
<reference evidence="8 9" key="1">
    <citation type="submission" date="2020-04" db="EMBL/GenBank/DDBJ databases">
        <title>Perkinsus olseni comparative genomics.</title>
        <authorList>
            <person name="Bogema D.R."/>
        </authorList>
    </citation>
    <scope>NUCLEOTIDE SEQUENCE [LARGE SCALE GENOMIC DNA]</scope>
    <source>
        <strain evidence="8">00978-12</strain>
    </source>
</reference>
<proteinExistence type="predicted"/>
<evidence type="ECO:0000256" key="3">
    <source>
        <dbReference type="ARBA" id="ARBA00022824"/>
    </source>
</evidence>
<evidence type="ECO:0000256" key="7">
    <source>
        <dbReference type="SAM" id="Phobius"/>
    </source>
</evidence>
<dbReference type="AlphaFoldDB" id="A0A7J6PL42"/>
<dbReference type="EMBL" id="JABANP010000012">
    <property type="protein sequence ID" value="KAF4696300.1"/>
    <property type="molecule type" value="Genomic_DNA"/>
</dbReference>
<comment type="caution">
    <text evidence="8">The sequence shown here is derived from an EMBL/GenBank/DDBJ whole genome shotgun (WGS) entry which is preliminary data.</text>
</comment>
<evidence type="ECO:0000256" key="1">
    <source>
        <dbReference type="ARBA" id="ARBA00004477"/>
    </source>
</evidence>